<evidence type="ECO:0000256" key="10">
    <source>
        <dbReference type="HAMAP-Rule" id="MF_00454"/>
    </source>
</evidence>
<proteinExistence type="inferred from homology"/>
<reference evidence="11 12" key="1">
    <citation type="submission" date="2019-05" db="EMBL/GenBank/DDBJ databases">
        <authorList>
            <person name="Lee S.D."/>
        </authorList>
    </citation>
    <scope>NUCLEOTIDE SEQUENCE [LARGE SCALE GENOMIC DNA]</scope>
    <source>
        <strain evidence="11 12">C5-26</strain>
    </source>
</reference>
<evidence type="ECO:0000256" key="1">
    <source>
        <dbReference type="ARBA" id="ARBA00004651"/>
    </source>
</evidence>
<keyword evidence="12" id="KW-1185">Reference proteome</keyword>
<keyword evidence="10" id="KW-0406">Ion transport</keyword>
<accession>A0A563E5G2</accession>
<dbReference type="InterPro" id="IPR003691">
    <property type="entry name" value="FluC"/>
</dbReference>
<evidence type="ECO:0000256" key="6">
    <source>
        <dbReference type="ARBA" id="ARBA00023303"/>
    </source>
</evidence>
<keyword evidence="3 10" id="KW-0812">Transmembrane</keyword>
<feature type="binding site" evidence="10">
    <location>
        <position position="68"/>
    </location>
    <ligand>
        <name>Na(+)</name>
        <dbReference type="ChEBI" id="CHEBI:29101"/>
        <note>structural</note>
    </ligand>
</feature>
<evidence type="ECO:0000313" key="12">
    <source>
        <dbReference type="Proteomes" id="UP000320244"/>
    </source>
</evidence>
<comment type="similarity">
    <text evidence="7 10">Belongs to the fluoride channel Fluc/FEX (TC 1.A.43) family.</text>
</comment>
<keyword evidence="10" id="KW-0813">Transport</keyword>
<reference evidence="11 12" key="2">
    <citation type="submission" date="2019-08" db="EMBL/GenBank/DDBJ databases">
        <title>Jejuicoccus antrihumi gen. nov., sp. nov., a new member of the family Dermacoccaceae isolated from a cave.</title>
        <authorList>
            <person name="Schumann P."/>
            <person name="Kim I.S."/>
        </authorList>
    </citation>
    <scope>NUCLEOTIDE SEQUENCE [LARGE SCALE GENOMIC DNA]</scope>
    <source>
        <strain evidence="11 12">C5-26</strain>
    </source>
</reference>
<feature type="transmembrane region" description="Helical" evidence="10">
    <location>
        <begin position="93"/>
        <end position="117"/>
    </location>
</feature>
<evidence type="ECO:0000256" key="4">
    <source>
        <dbReference type="ARBA" id="ARBA00022989"/>
    </source>
</evidence>
<dbReference type="HAMAP" id="MF_00454">
    <property type="entry name" value="FluC"/>
    <property type="match status" value="1"/>
</dbReference>
<evidence type="ECO:0000256" key="7">
    <source>
        <dbReference type="ARBA" id="ARBA00035120"/>
    </source>
</evidence>
<dbReference type="RefSeq" id="WP_146315732.1">
    <property type="nucleotide sequence ID" value="NZ_VCQV01000005.1"/>
</dbReference>
<comment type="activity regulation">
    <text evidence="10">Na(+) is not transported, but it plays an essential structural role and its presence is essential for fluoride channel function.</text>
</comment>
<comment type="subcellular location">
    <subcellularLocation>
        <location evidence="1 10">Cell membrane</location>
        <topology evidence="1 10">Multi-pass membrane protein</topology>
    </subcellularLocation>
</comment>
<evidence type="ECO:0000256" key="9">
    <source>
        <dbReference type="ARBA" id="ARBA00049940"/>
    </source>
</evidence>
<feature type="transmembrane region" description="Helical" evidence="10">
    <location>
        <begin position="32"/>
        <end position="54"/>
    </location>
</feature>
<dbReference type="OrthoDB" id="5148600at2"/>
<dbReference type="Proteomes" id="UP000320244">
    <property type="component" value="Unassembled WGS sequence"/>
</dbReference>
<keyword evidence="5 10" id="KW-0472">Membrane</keyword>
<evidence type="ECO:0000256" key="8">
    <source>
        <dbReference type="ARBA" id="ARBA00035585"/>
    </source>
</evidence>
<name>A0A563E5G2_9MICO</name>
<gene>
    <name evidence="10" type="primary">fluC</name>
    <name evidence="10" type="synonym">crcB</name>
    <name evidence="11" type="ORF">FGL98_05530</name>
</gene>
<evidence type="ECO:0000256" key="2">
    <source>
        <dbReference type="ARBA" id="ARBA00022475"/>
    </source>
</evidence>
<dbReference type="EMBL" id="VCQV01000005">
    <property type="protein sequence ID" value="TWP37665.1"/>
    <property type="molecule type" value="Genomic_DNA"/>
</dbReference>
<comment type="catalytic activity">
    <reaction evidence="8">
        <text>fluoride(in) = fluoride(out)</text>
        <dbReference type="Rhea" id="RHEA:76159"/>
        <dbReference type="ChEBI" id="CHEBI:17051"/>
    </reaction>
    <physiologicalReaction direction="left-to-right" evidence="8">
        <dbReference type="Rhea" id="RHEA:76160"/>
    </physiologicalReaction>
</comment>
<comment type="function">
    <text evidence="9 10">Fluoride-specific ion channel. Important for reducing fluoride concentration in the cell, thus reducing its toxicity.</text>
</comment>
<keyword evidence="6 10" id="KW-0407">Ion channel</keyword>
<evidence type="ECO:0000313" key="11">
    <source>
        <dbReference type="EMBL" id="TWP37665.1"/>
    </source>
</evidence>
<sequence length="118" mass="12268">MTWVFVIVGGMVGAPTRYLTDRYVQSRHRADFPWGTLTVNVIASFVLGVVMAVGSTPVRLAVGTGFCGALSTYSTFAYEIVRLADGRAPRLAVGNAALSVAVGLAAAFCGAAVGTLLR</sequence>
<keyword evidence="4 10" id="KW-1133">Transmembrane helix</keyword>
<keyword evidence="2 10" id="KW-1003">Cell membrane</keyword>
<feature type="transmembrane region" description="Helical" evidence="10">
    <location>
        <begin position="60"/>
        <end position="81"/>
    </location>
</feature>
<dbReference type="GO" id="GO:0046872">
    <property type="term" value="F:metal ion binding"/>
    <property type="evidence" value="ECO:0007669"/>
    <property type="project" value="UniProtKB-KW"/>
</dbReference>
<dbReference type="Pfam" id="PF02537">
    <property type="entry name" value="CRCB"/>
    <property type="match status" value="1"/>
</dbReference>
<dbReference type="PANTHER" id="PTHR28259:SF1">
    <property type="entry name" value="FLUORIDE EXPORT PROTEIN 1-RELATED"/>
    <property type="match status" value="1"/>
</dbReference>
<organism evidence="11 12">
    <name type="scientific">Leekyejoonella antrihumi</name>
    <dbReference type="NCBI Taxonomy" id="1660198"/>
    <lineage>
        <taxon>Bacteria</taxon>
        <taxon>Bacillati</taxon>
        <taxon>Actinomycetota</taxon>
        <taxon>Actinomycetes</taxon>
        <taxon>Micrococcales</taxon>
        <taxon>Dermacoccaceae</taxon>
        <taxon>Leekyejoonella</taxon>
    </lineage>
</organism>
<evidence type="ECO:0000256" key="5">
    <source>
        <dbReference type="ARBA" id="ARBA00023136"/>
    </source>
</evidence>
<evidence type="ECO:0000256" key="3">
    <source>
        <dbReference type="ARBA" id="ARBA00022692"/>
    </source>
</evidence>
<protein>
    <recommendedName>
        <fullName evidence="10">Fluoride-specific ion channel FluC</fullName>
    </recommendedName>
</protein>
<dbReference type="GO" id="GO:0140114">
    <property type="term" value="P:cellular detoxification of fluoride"/>
    <property type="evidence" value="ECO:0007669"/>
    <property type="project" value="UniProtKB-UniRule"/>
</dbReference>
<dbReference type="GO" id="GO:0062054">
    <property type="term" value="F:fluoride channel activity"/>
    <property type="evidence" value="ECO:0007669"/>
    <property type="project" value="UniProtKB-UniRule"/>
</dbReference>
<dbReference type="PANTHER" id="PTHR28259">
    <property type="entry name" value="FLUORIDE EXPORT PROTEIN 1-RELATED"/>
    <property type="match status" value="1"/>
</dbReference>
<keyword evidence="10" id="KW-0479">Metal-binding</keyword>
<comment type="caution">
    <text evidence="11">The sequence shown here is derived from an EMBL/GenBank/DDBJ whole genome shotgun (WGS) entry which is preliminary data.</text>
</comment>
<feature type="binding site" evidence="10">
    <location>
        <position position="71"/>
    </location>
    <ligand>
        <name>Na(+)</name>
        <dbReference type="ChEBI" id="CHEBI:29101"/>
        <note>structural</note>
    </ligand>
</feature>
<dbReference type="GO" id="GO:0005886">
    <property type="term" value="C:plasma membrane"/>
    <property type="evidence" value="ECO:0007669"/>
    <property type="project" value="UniProtKB-SubCell"/>
</dbReference>
<keyword evidence="10" id="KW-0915">Sodium</keyword>
<dbReference type="AlphaFoldDB" id="A0A563E5G2"/>